<proteinExistence type="predicted"/>
<keyword evidence="1" id="KW-0472">Membrane</keyword>
<feature type="transmembrane region" description="Helical" evidence="1">
    <location>
        <begin position="12"/>
        <end position="32"/>
    </location>
</feature>
<accession>A0A3G8M2R4</accession>
<evidence type="ECO:0000313" key="3">
    <source>
        <dbReference type="Proteomes" id="UP000273982"/>
    </source>
</evidence>
<dbReference type="EMBL" id="CP034086">
    <property type="protein sequence ID" value="AZG75422.1"/>
    <property type="molecule type" value="Genomic_DNA"/>
</dbReference>
<dbReference type="KEGG" id="mros:EHO51_00910"/>
<name>A0A3G8M2R4_9HYPH</name>
<protein>
    <submittedName>
        <fullName evidence="2">Uncharacterized protein</fullName>
    </submittedName>
</protein>
<gene>
    <name evidence="2" type="ORF">EHO51_00910</name>
</gene>
<reference evidence="2 3" key="1">
    <citation type="submission" date="2018-11" db="EMBL/GenBank/DDBJ databases">
        <title>Genome squencing of methanotrophic bacteria isolated from alkaline groundwater in Korea.</title>
        <authorList>
            <person name="Nguyen L.N."/>
        </authorList>
    </citation>
    <scope>NUCLEOTIDE SEQUENCE [LARGE SCALE GENOMIC DNA]</scope>
    <source>
        <strain evidence="2 3">GW6</strain>
    </source>
</reference>
<keyword evidence="1" id="KW-1133">Transmembrane helix</keyword>
<evidence type="ECO:0000256" key="1">
    <source>
        <dbReference type="SAM" id="Phobius"/>
    </source>
</evidence>
<sequence>MSTKDTVELWRSIFELLKSLALVFIVVSFFVFPQVVHRALTGIGVAEFDLWGFKGKTALAKVAVDLQESQVVQSELAQKLKTSDEKLKILAAQNEELRQRQLSRGLGGRSGPYAAESPSLVDEGVRAILAQNGEALKRAADFQAQADKALSQNSAAIFSAKELTARGDSRWIVIFGSDVTEDAARAEVKRATAQGFDNAYICLKRGRYRSVIEFNALEAATAALPTIRSLSETARDAYVVNLGSWCPRLEKRDAGFIECS</sequence>
<dbReference type="RefSeq" id="WP_124737310.1">
    <property type="nucleotide sequence ID" value="NZ_CP034086.1"/>
</dbReference>
<evidence type="ECO:0000313" key="2">
    <source>
        <dbReference type="EMBL" id="AZG75422.1"/>
    </source>
</evidence>
<keyword evidence="1" id="KW-0812">Transmembrane</keyword>
<organism evidence="2 3">
    <name type="scientific">Methylocystis rosea</name>
    <dbReference type="NCBI Taxonomy" id="173366"/>
    <lineage>
        <taxon>Bacteria</taxon>
        <taxon>Pseudomonadati</taxon>
        <taxon>Pseudomonadota</taxon>
        <taxon>Alphaproteobacteria</taxon>
        <taxon>Hyphomicrobiales</taxon>
        <taxon>Methylocystaceae</taxon>
        <taxon>Methylocystis</taxon>
    </lineage>
</organism>
<dbReference type="AlphaFoldDB" id="A0A3G8M2R4"/>
<dbReference type="Proteomes" id="UP000273982">
    <property type="component" value="Chromosome"/>
</dbReference>